<keyword evidence="2" id="KW-0472">Membrane</keyword>
<keyword evidence="2" id="KW-1133">Transmembrane helix</keyword>
<protein>
    <submittedName>
        <fullName evidence="4">LCP family protein</fullName>
    </submittedName>
</protein>
<dbReference type="PANTHER" id="PTHR33392">
    <property type="entry name" value="POLYISOPRENYL-TEICHOIC ACID--PEPTIDOGLYCAN TEICHOIC ACID TRANSFERASE TAGU"/>
    <property type="match status" value="1"/>
</dbReference>
<accession>A0ABS1H2Z5</accession>
<feature type="transmembrane region" description="Helical" evidence="2">
    <location>
        <begin position="18"/>
        <end position="38"/>
    </location>
</feature>
<dbReference type="Proteomes" id="UP000618943">
    <property type="component" value="Unassembled WGS sequence"/>
</dbReference>
<proteinExistence type="inferred from homology"/>
<dbReference type="RefSeq" id="WP_200747808.1">
    <property type="nucleotide sequence ID" value="NZ_JAEOAH010000003.1"/>
</dbReference>
<dbReference type="InterPro" id="IPR004474">
    <property type="entry name" value="LytR_CpsA_psr"/>
</dbReference>
<evidence type="ECO:0000259" key="3">
    <source>
        <dbReference type="Pfam" id="PF03816"/>
    </source>
</evidence>
<dbReference type="EMBL" id="JAEOAH010000003">
    <property type="protein sequence ID" value="MBK3493775.1"/>
    <property type="molecule type" value="Genomic_DNA"/>
</dbReference>
<dbReference type="InterPro" id="IPR050922">
    <property type="entry name" value="LytR/CpsA/Psr_CW_biosynth"/>
</dbReference>
<evidence type="ECO:0000256" key="2">
    <source>
        <dbReference type="SAM" id="Phobius"/>
    </source>
</evidence>
<evidence type="ECO:0000313" key="5">
    <source>
        <dbReference type="Proteomes" id="UP000618943"/>
    </source>
</evidence>
<dbReference type="Gene3D" id="3.40.630.190">
    <property type="entry name" value="LCP protein"/>
    <property type="match status" value="1"/>
</dbReference>
<dbReference type="PANTHER" id="PTHR33392:SF6">
    <property type="entry name" value="POLYISOPRENYL-TEICHOIC ACID--PEPTIDOGLYCAN TEICHOIC ACID TRANSFERASE TAGU"/>
    <property type="match status" value="1"/>
</dbReference>
<name>A0ABS1H2Z5_9BACL</name>
<keyword evidence="5" id="KW-1185">Reference proteome</keyword>
<evidence type="ECO:0000256" key="1">
    <source>
        <dbReference type="ARBA" id="ARBA00006068"/>
    </source>
</evidence>
<gene>
    <name evidence="4" type="ORF">JFL43_02650</name>
</gene>
<dbReference type="Pfam" id="PF03816">
    <property type="entry name" value="LytR_cpsA_psr"/>
    <property type="match status" value="1"/>
</dbReference>
<evidence type="ECO:0000313" key="4">
    <source>
        <dbReference type="EMBL" id="MBK3493775.1"/>
    </source>
</evidence>
<feature type="domain" description="Cell envelope-related transcriptional attenuator" evidence="3">
    <location>
        <begin position="89"/>
        <end position="231"/>
    </location>
</feature>
<dbReference type="NCBIfam" id="TIGR00350">
    <property type="entry name" value="lytR_cpsA_psr"/>
    <property type="match status" value="1"/>
</dbReference>
<organism evidence="4 5">
    <name type="scientific">Viridibacillus soli</name>
    <dbReference type="NCBI Taxonomy" id="2798301"/>
    <lineage>
        <taxon>Bacteria</taxon>
        <taxon>Bacillati</taxon>
        <taxon>Bacillota</taxon>
        <taxon>Bacilli</taxon>
        <taxon>Bacillales</taxon>
        <taxon>Caryophanaceae</taxon>
        <taxon>Viridibacillus</taxon>
    </lineage>
</organism>
<comment type="caution">
    <text evidence="4">The sequence shown here is derived from an EMBL/GenBank/DDBJ whole genome shotgun (WGS) entry which is preliminary data.</text>
</comment>
<sequence length="314" mass="35441">MAGEQSGKYHKKGNKWRWFVGIVVVLVLSISGFAYSMYHSFTANIKETYVAIDRAKSEQRTEQVDFDRKDPFSILLLGVDNREDDSVGRSDTIIVLTVNPNTRDTKMLSIPRDTYTAIVGNNTNDKLNHAYAFGGITMSMDSVEDLLNIPIDYVVEINMDGFANMIDAVDGITVENTRAFEQNGYNFSVGTITLEGKGALAYVRNRHNDPEGDFGRQNRQRQLISGILKKAVSVNSLLNYEDIFNSLGENVQTNLTFSEMIDLQKNYKDSITNIDQLHFDKGAGEIIDAVWYYKMDEVELKKVSSSLRDHLELS</sequence>
<keyword evidence="2" id="KW-0812">Transmembrane</keyword>
<reference evidence="4 5" key="1">
    <citation type="submission" date="2020-12" db="EMBL/GenBank/DDBJ databases">
        <title>YIM B01967 draft genome.</title>
        <authorList>
            <person name="Yan X."/>
        </authorList>
    </citation>
    <scope>NUCLEOTIDE SEQUENCE [LARGE SCALE GENOMIC DNA]</scope>
    <source>
        <strain evidence="4 5">YIM B01967</strain>
    </source>
</reference>
<comment type="similarity">
    <text evidence="1">Belongs to the LytR/CpsA/Psr (LCP) family.</text>
</comment>